<accession>A0A173MBM2</accession>
<organism evidence="1 2">
    <name type="scientific">Filimonas lacunae</name>
    <dbReference type="NCBI Taxonomy" id="477680"/>
    <lineage>
        <taxon>Bacteria</taxon>
        <taxon>Pseudomonadati</taxon>
        <taxon>Bacteroidota</taxon>
        <taxon>Chitinophagia</taxon>
        <taxon>Chitinophagales</taxon>
        <taxon>Chitinophagaceae</taxon>
        <taxon>Filimonas</taxon>
    </lineage>
</organism>
<evidence type="ECO:0000313" key="1">
    <source>
        <dbReference type="EMBL" id="SIT33790.1"/>
    </source>
</evidence>
<proteinExistence type="predicted"/>
<dbReference type="Proteomes" id="UP000186917">
    <property type="component" value="Unassembled WGS sequence"/>
</dbReference>
<dbReference type="EMBL" id="FTOR01000013">
    <property type="protein sequence ID" value="SIT33790.1"/>
    <property type="molecule type" value="Genomic_DNA"/>
</dbReference>
<dbReference type="STRING" id="477680.SAMN05421788_113124"/>
<protein>
    <submittedName>
        <fullName evidence="1">Uncharacterized protein</fullName>
    </submittedName>
</protein>
<evidence type="ECO:0000313" key="2">
    <source>
        <dbReference type="Proteomes" id="UP000186917"/>
    </source>
</evidence>
<sequence length="71" mass="8393">MEKEFTLRIEAEMALLCDMLRICPKAVLQLYIEHVDLDRMEEEPPNFAIMIATVLFFRDDIDKYKTQNGLL</sequence>
<name>A0A173MBM2_9BACT</name>
<keyword evidence="2" id="KW-1185">Reference proteome</keyword>
<reference evidence="2" key="1">
    <citation type="submission" date="2017-01" db="EMBL/GenBank/DDBJ databases">
        <authorList>
            <person name="Varghese N."/>
            <person name="Submissions S."/>
        </authorList>
    </citation>
    <scope>NUCLEOTIDE SEQUENCE [LARGE SCALE GENOMIC DNA]</scope>
    <source>
        <strain evidence="2">DSM 21054</strain>
    </source>
</reference>
<dbReference type="KEGG" id="fln:FLA_0922"/>
<dbReference type="RefSeq" id="WP_076382404.1">
    <property type="nucleotide sequence ID" value="NZ_AP017422.1"/>
</dbReference>
<gene>
    <name evidence="1" type="ORF">SAMN05421788_113124</name>
</gene>
<dbReference type="AlphaFoldDB" id="A0A173MBM2"/>